<organism evidence="1">
    <name type="scientific">Rhodotorula toruloides</name>
    <name type="common">Yeast</name>
    <name type="synonym">Rhodosporidium toruloides</name>
    <dbReference type="NCBI Taxonomy" id="5286"/>
    <lineage>
        <taxon>Eukaryota</taxon>
        <taxon>Fungi</taxon>
        <taxon>Dikarya</taxon>
        <taxon>Basidiomycota</taxon>
        <taxon>Pucciniomycotina</taxon>
        <taxon>Microbotryomycetes</taxon>
        <taxon>Sporidiobolales</taxon>
        <taxon>Sporidiobolaceae</taxon>
        <taxon>Rhodotorula</taxon>
    </lineage>
</organism>
<dbReference type="AlphaFoldDB" id="A0A061AYF8"/>
<proteinExistence type="predicted"/>
<name>A0A061AYF8_RHOTO</name>
<sequence length="80" mass="8281">MATRALLAGQSTLARSSSLASSSALKAIGPIRRATVLSGFAAPSSKKAPPPMAFASAEVLQPSWLRAELRSKGMQGRITL</sequence>
<dbReference type="EMBL" id="LK052941">
    <property type="protein sequence ID" value="CDR42275.1"/>
    <property type="molecule type" value="Genomic_DNA"/>
</dbReference>
<evidence type="ECO:0000313" key="1">
    <source>
        <dbReference type="EMBL" id="CDR42275.1"/>
    </source>
</evidence>
<accession>A0A061AYF8</accession>
<protein>
    <submittedName>
        <fullName evidence="1">RHTO0S06e12156g1_1</fullName>
    </submittedName>
</protein>
<gene>
    <name evidence="1" type="ORF">RHTO0S_06e12156g</name>
</gene>
<reference evidence="1" key="1">
    <citation type="journal article" date="2014" name="Genome Announc.">
        <title>Draft genome sequence of Rhodosporidium toruloides CECT1137, an oleaginous yeast of biotechnological interest.</title>
        <authorList>
            <person name="Morin N."/>
            <person name="Calcas X."/>
            <person name="Devillers H."/>
            <person name="Durrens P."/>
            <person name="Sherman D.J."/>
            <person name="Nicaud J.-M."/>
            <person name="Neuveglise C."/>
        </authorList>
    </citation>
    <scope>NUCLEOTIDE SEQUENCE</scope>
    <source>
        <strain evidence="1">CECT1137</strain>
    </source>
</reference>